<dbReference type="InterPro" id="IPR038765">
    <property type="entry name" value="Papain-like_cys_pep_sf"/>
</dbReference>
<accession>A0A318K4U2</accession>
<dbReference type="EMBL" id="QJKC01000006">
    <property type="protein sequence ID" value="PXX48718.1"/>
    <property type="molecule type" value="Genomic_DNA"/>
</dbReference>
<evidence type="ECO:0000313" key="2">
    <source>
        <dbReference type="EMBL" id="PXX48718.1"/>
    </source>
</evidence>
<keyword evidence="3" id="KW-1185">Reference proteome</keyword>
<dbReference type="PANTHER" id="PTHR33490">
    <property type="entry name" value="BLR5614 PROTEIN-RELATED"/>
    <property type="match status" value="1"/>
</dbReference>
<organism evidence="2 3">
    <name type="scientific">Aquitalea magnusonii</name>
    <dbReference type="NCBI Taxonomy" id="332411"/>
    <lineage>
        <taxon>Bacteria</taxon>
        <taxon>Pseudomonadati</taxon>
        <taxon>Pseudomonadota</taxon>
        <taxon>Betaproteobacteria</taxon>
        <taxon>Neisseriales</taxon>
        <taxon>Chromobacteriaceae</taxon>
        <taxon>Aquitalea</taxon>
    </lineage>
</organism>
<feature type="domain" description="Transglutaminase-like" evidence="1">
    <location>
        <begin position="152"/>
        <end position="216"/>
    </location>
</feature>
<keyword evidence="2" id="KW-0378">Hydrolase</keyword>
<dbReference type="SUPFAM" id="SSF54001">
    <property type="entry name" value="Cysteine proteinases"/>
    <property type="match status" value="1"/>
</dbReference>
<dbReference type="Pfam" id="PF08379">
    <property type="entry name" value="Bact_transglu_N"/>
    <property type="match status" value="1"/>
</dbReference>
<dbReference type="InterPro" id="IPR002931">
    <property type="entry name" value="Transglutaminase-like"/>
</dbReference>
<dbReference type="GO" id="GO:0006508">
    <property type="term" value="P:proteolysis"/>
    <property type="evidence" value="ECO:0007669"/>
    <property type="project" value="UniProtKB-KW"/>
</dbReference>
<proteinExistence type="predicted"/>
<evidence type="ECO:0000259" key="1">
    <source>
        <dbReference type="SMART" id="SM00460"/>
    </source>
</evidence>
<gene>
    <name evidence="2" type="ORF">DFR38_10689</name>
</gene>
<dbReference type="InterPro" id="IPR013589">
    <property type="entry name" value="Bac_transglu_N"/>
</dbReference>
<sequence>MRLAISHETLYRYDSPVRHSTQYLRLTPQGGNGLRILDWQLELPESAHRSTDSYGNILHVLTLDYPHQEIRIKVSGTVETEDTAPVCDTLPPLFFLRQTELTTPDAALRQFAAGYRQPTPSLSQLQSLVEGIRERMPFLPGETQSHTPAADAFAKGAGVCQDHTHVFLSCARQLGIPARYVSGYVYSPAHAADHVSSHAWAEAWVDGAWHSFDVANAVAANEHHLKLAIGMDYLDACPVRGVRFGGGTESMTAQARVWLDGQ</sequence>
<dbReference type="SMART" id="SM00460">
    <property type="entry name" value="TGc"/>
    <property type="match status" value="1"/>
</dbReference>
<comment type="caution">
    <text evidence="2">The sequence shown here is derived from an EMBL/GenBank/DDBJ whole genome shotgun (WGS) entry which is preliminary data.</text>
</comment>
<dbReference type="AlphaFoldDB" id="A0A318K4U2"/>
<dbReference type="Gene3D" id="3.10.620.30">
    <property type="match status" value="1"/>
</dbReference>
<reference evidence="2 3" key="1">
    <citation type="submission" date="2018-05" db="EMBL/GenBank/DDBJ databases">
        <title>Genomic Encyclopedia of Type Strains, Phase IV (KMG-IV): sequencing the most valuable type-strain genomes for metagenomic binning, comparative biology and taxonomic classification.</title>
        <authorList>
            <person name="Goeker M."/>
        </authorList>
    </citation>
    <scope>NUCLEOTIDE SEQUENCE [LARGE SCALE GENOMIC DNA]</scope>
    <source>
        <strain evidence="2 3">DSM 25134</strain>
    </source>
</reference>
<protein>
    <submittedName>
        <fullName evidence="2">Transglutaminase-like putative cysteine protease</fullName>
    </submittedName>
</protein>
<keyword evidence="2" id="KW-0645">Protease</keyword>
<name>A0A318K4U2_9NEIS</name>
<dbReference type="OrthoDB" id="5438043at2"/>
<dbReference type="Pfam" id="PF01841">
    <property type="entry name" value="Transglut_core"/>
    <property type="match status" value="1"/>
</dbReference>
<dbReference type="GO" id="GO:0008233">
    <property type="term" value="F:peptidase activity"/>
    <property type="evidence" value="ECO:0007669"/>
    <property type="project" value="UniProtKB-KW"/>
</dbReference>
<dbReference type="RefSeq" id="WP_059284560.1">
    <property type="nucleotide sequence ID" value="NZ_LNQU01000003.1"/>
</dbReference>
<dbReference type="Proteomes" id="UP000248395">
    <property type="component" value="Unassembled WGS sequence"/>
</dbReference>
<evidence type="ECO:0000313" key="3">
    <source>
        <dbReference type="Proteomes" id="UP000248395"/>
    </source>
</evidence>
<dbReference type="PANTHER" id="PTHR33490:SF6">
    <property type="entry name" value="SLL1049 PROTEIN"/>
    <property type="match status" value="1"/>
</dbReference>